<keyword evidence="2" id="KW-1185">Reference proteome</keyword>
<gene>
    <name evidence="1" type="ORF">EVAR_61638_1</name>
</gene>
<evidence type="ECO:0000313" key="2">
    <source>
        <dbReference type="Proteomes" id="UP000299102"/>
    </source>
</evidence>
<dbReference type="EMBL" id="BGZK01001634">
    <property type="protein sequence ID" value="GBP83703.1"/>
    <property type="molecule type" value="Genomic_DNA"/>
</dbReference>
<dbReference type="AlphaFoldDB" id="A0A4C1Z993"/>
<protein>
    <submittedName>
        <fullName evidence="1">Uncharacterized protein</fullName>
    </submittedName>
</protein>
<accession>A0A4C1Z993</accession>
<dbReference type="Proteomes" id="UP000299102">
    <property type="component" value="Unassembled WGS sequence"/>
</dbReference>
<sequence>MEKRSTYNFGIASVFARSRPHATSIDMTLTNRSDAIREGQKRTLTGRSKGHSLSIVEIGRMWYLPTPAVRRANIICTYKKRLPGTNAAGRTTYGTRTYNAAGVHDVTGVGNDDVTALQVNRSSVGG</sequence>
<organism evidence="1 2">
    <name type="scientific">Eumeta variegata</name>
    <name type="common">Bagworm moth</name>
    <name type="synonym">Eumeta japonica</name>
    <dbReference type="NCBI Taxonomy" id="151549"/>
    <lineage>
        <taxon>Eukaryota</taxon>
        <taxon>Metazoa</taxon>
        <taxon>Ecdysozoa</taxon>
        <taxon>Arthropoda</taxon>
        <taxon>Hexapoda</taxon>
        <taxon>Insecta</taxon>
        <taxon>Pterygota</taxon>
        <taxon>Neoptera</taxon>
        <taxon>Endopterygota</taxon>
        <taxon>Lepidoptera</taxon>
        <taxon>Glossata</taxon>
        <taxon>Ditrysia</taxon>
        <taxon>Tineoidea</taxon>
        <taxon>Psychidae</taxon>
        <taxon>Oiketicinae</taxon>
        <taxon>Eumeta</taxon>
    </lineage>
</organism>
<proteinExistence type="predicted"/>
<evidence type="ECO:0000313" key="1">
    <source>
        <dbReference type="EMBL" id="GBP83703.1"/>
    </source>
</evidence>
<name>A0A4C1Z993_EUMVA</name>
<reference evidence="1 2" key="1">
    <citation type="journal article" date="2019" name="Commun. Biol.">
        <title>The bagworm genome reveals a unique fibroin gene that provides high tensile strength.</title>
        <authorList>
            <person name="Kono N."/>
            <person name="Nakamura H."/>
            <person name="Ohtoshi R."/>
            <person name="Tomita M."/>
            <person name="Numata K."/>
            <person name="Arakawa K."/>
        </authorList>
    </citation>
    <scope>NUCLEOTIDE SEQUENCE [LARGE SCALE GENOMIC DNA]</scope>
</reference>
<comment type="caution">
    <text evidence="1">The sequence shown here is derived from an EMBL/GenBank/DDBJ whole genome shotgun (WGS) entry which is preliminary data.</text>
</comment>